<accession>A0A7Z8YMV1</accession>
<comment type="caution">
    <text evidence="2">The sequence shown here is derived from an EMBL/GenBank/DDBJ whole genome shotgun (WGS) entry which is preliminary data.</text>
</comment>
<dbReference type="RefSeq" id="WP_125150960.1">
    <property type="nucleotide sequence ID" value="NZ_JAXFPJ010000035.1"/>
</dbReference>
<proteinExistence type="predicted"/>
<organism evidence="2 3">
    <name type="scientific">Bergeyella zoohelcum</name>
    <dbReference type="NCBI Taxonomy" id="1015"/>
    <lineage>
        <taxon>Bacteria</taxon>
        <taxon>Pseudomonadati</taxon>
        <taxon>Bacteroidota</taxon>
        <taxon>Flavobacteriia</taxon>
        <taxon>Flavobacteriales</taxon>
        <taxon>Weeksellaceae</taxon>
        <taxon>Bergeyella</taxon>
    </lineage>
</organism>
<evidence type="ECO:0000313" key="3">
    <source>
        <dbReference type="Proteomes" id="UP000270205"/>
    </source>
</evidence>
<dbReference type="AlphaFoldDB" id="A0A7Z8YMV1"/>
<evidence type="ECO:0000256" key="1">
    <source>
        <dbReference type="SAM" id="SignalP"/>
    </source>
</evidence>
<feature type="signal peptide" evidence="1">
    <location>
        <begin position="1"/>
        <end position="23"/>
    </location>
</feature>
<evidence type="ECO:0008006" key="4">
    <source>
        <dbReference type="Google" id="ProtNLM"/>
    </source>
</evidence>
<dbReference type="PROSITE" id="PS51257">
    <property type="entry name" value="PROKAR_LIPOPROTEIN"/>
    <property type="match status" value="1"/>
</dbReference>
<name>A0A7Z8YMV1_9FLAO</name>
<sequence>MKKNIILSFLGSVLLFASSCASSNQVSYNYEIYCQGVGSQGSNLLKVYSYAGNMDKAALQAKHYAVHGVLFKGFAGGNGCNTQPPMVTPEEQNTHKAFFDNFFKGDYERFVYLSNDGSVSPKDRVKVGGQYKVGVIVSVNKNELRKYLESEGVIKKLGNIFN</sequence>
<keyword evidence="1" id="KW-0732">Signal</keyword>
<feature type="chain" id="PRO_5031435154" description="Lipoprotein" evidence="1">
    <location>
        <begin position="24"/>
        <end position="162"/>
    </location>
</feature>
<protein>
    <recommendedName>
        <fullName evidence="4">Lipoprotein</fullName>
    </recommendedName>
</protein>
<gene>
    <name evidence="2" type="ORF">NCTC12929_00920</name>
</gene>
<evidence type="ECO:0000313" key="2">
    <source>
        <dbReference type="EMBL" id="VDH03534.1"/>
    </source>
</evidence>
<dbReference type="Proteomes" id="UP000270205">
    <property type="component" value="Unassembled WGS sequence"/>
</dbReference>
<dbReference type="EMBL" id="UYIV01000001">
    <property type="protein sequence ID" value="VDH03534.1"/>
    <property type="molecule type" value="Genomic_DNA"/>
</dbReference>
<reference evidence="2 3" key="1">
    <citation type="submission" date="2018-11" db="EMBL/GenBank/DDBJ databases">
        <authorList>
            <consortium name="Pathogen Informatics"/>
        </authorList>
    </citation>
    <scope>NUCLEOTIDE SEQUENCE [LARGE SCALE GENOMIC DNA]</scope>
    <source>
        <strain evidence="2 3">NCTC12929</strain>
    </source>
</reference>